<dbReference type="Pfam" id="PF06779">
    <property type="entry name" value="MFS_4"/>
    <property type="match status" value="1"/>
</dbReference>
<feature type="transmembrane region" description="Helical" evidence="5">
    <location>
        <begin position="305"/>
        <end position="326"/>
    </location>
</feature>
<dbReference type="PANTHER" id="PTHR23537:SF1">
    <property type="entry name" value="SUGAR TRANSPORTER"/>
    <property type="match status" value="1"/>
</dbReference>
<sequence>MTTPGVRQDQSTAYEPAVRTLLPGVALIAVTFGLARYGYGLLLPEMRSEFSLSEGLAGLIASATYAAYLVANVAVVVLMHRFGAKITIGLAAALAAGGMVIMASASDPAVLTLGVLVAGAASGLALPPYSGLVSSRVEPRRRDRVWPAISSGTGWGVALAGPIAIVAGDRWRLVWAAFVVAAVGVGIAAVLLAPPREGGSARMPQLSPSWFICPKSRPLLVSAVLLGLGSAVWWAFCVDALREAGHDPTTARIVYAVCGAAGILATLGGGALGRWGLRRGYLASCLLLAGSLALLGLAIGHLATATAAAILFGVFYNGVLAAQGIWSSRVFAGHPVAGLAAVNVAVTLGTLIGPALAGLGADRFGYGTALVAAAAVVALAVPFCPPGARRQRRLAEHRCRAAPVRP</sequence>
<keyword evidence="2 5" id="KW-0812">Transmembrane</keyword>
<organism evidence="7 8">
    <name type="scientific">Microlunatus parietis</name>
    <dbReference type="NCBI Taxonomy" id="682979"/>
    <lineage>
        <taxon>Bacteria</taxon>
        <taxon>Bacillati</taxon>
        <taxon>Actinomycetota</taxon>
        <taxon>Actinomycetes</taxon>
        <taxon>Propionibacteriales</taxon>
        <taxon>Propionibacteriaceae</taxon>
        <taxon>Microlunatus</taxon>
    </lineage>
</organism>
<feature type="transmembrane region" description="Helical" evidence="5">
    <location>
        <begin position="364"/>
        <end position="384"/>
    </location>
</feature>
<dbReference type="GO" id="GO:0005886">
    <property type="term" value="C:plasma membrane"/>
    <property type="evidence" value="ECO:0007669"/>
    <property type="project" value="UniProtKB-SubCell"/>
</dbReference>
<protein>
    <submittedName>
        <fullName evidence="7">Putative MFS family arabinose efflux permease</fullName>
    </submittedName>
</protein>
<comment type="caution">
    <text evidence="7">The sequence shown here is derived from an EMBL/GenBank/DDBJ whole genome shotgun (WGS) entry which is preliminary data.</text>
</comment>
<dbReference type="Gene3D" id="1.20.1250.20">
    <property type="entry name" value="MFS general substrate transporter like domains"/>
    <property type="match status" value="2"/>
</dbReference>
<dbReference type="InterPro" id="IPR010645">
    <property type="entry name" value="MFS_4"/>
</dbReference>
<feature type="transmembrane region" description="Helical" evidence="5">
    <location>
        <begin position="280"/>
        <end position="299"/>
    </location>
</feature>
<dbReference type="InterPro" id="IPR020846">
    <property type="entry name" value="MFS_dom"/>
</dbReference>
<evidence type="ECO:0000313" key="8">
    <source>
        <dbReference type="Proteomes" id="UP000569914"/>
    </source>
</evidence>
<name>A0A7Y9L9D7_9ACTN</name>
<feature type="transmembrane region" description="Helical" evidence="5">
    <location>
        <begin position="21"/>
        <end position="39"/>
    </location>
</feature>
<comment type="subcellular location">
    <subcellularLocation>
        <location evidence="1">Cell membrane</location>
        <topology evidence="1">Multi-pass membrane protein</topology>
    </subcellularLocation>
</comment>
<proteinExistence type="predicted"/>
<evidence type="ECO:0000313" key="7">
    <source>
        <dbReference type="EMBL" id="NYE69467.1"/>
    </source>
</evidence>
<feature type="transmembrane region" description="Helical" evidence="5">
    <location>
        <begin position="173"/>
        <end position="193"/>
    </location>
</feature>
<feature type="transmembrane region" description="Helical" evidence="5">
    <location>
        <begin position="219"/>
        <end position="241"/>
    </location>
</feature>
<gene>
    <name evidence="7" type="ORF">BKA15_000796</name>
</gene>
<evidence type="ECO:0000256" key="4">
    <source>
        <dbReference type="ARBA" id="ARBA00023136"/>
    </source>
</evidence>
<dbReference type="InterPro" id="IPR036259">
    <property type="entry name" value="MFS_trans_sf"/>
</dbReference>
<dbReference type="SUPFAM" id="SSF103473">
    <property type="entry name" value="MFS general substrate transporter"/>
    <property type="match status" value="1"/>
</dbReference>
<evidence type="ECO:0000256" key="1">
    <source>
        <dbReference type="ARBA" id="ARBA00004651"/>
    </source>
</evidence>
<dbReference type="Proteomes" id="UP000569914">
    <property type="component" value="Unassembled WGS sequence"/>
</dbReference>
<dbReference type="AlphaFoldDB" id="A0A7Y9L9D7"/>
<feature type="transmembrane region" description="Helical" evidence="5">
    <location>
        <begin position="111"/>
        <end position="133"/>
    </location>
</feature>
<keyword evidence="8" id="KW-1185">Reference proteome</keyword>
<feature type="transmembrane region" description="Helical" evidence="5">
    <location>
        <begin position="86"/>
        <end position="105"/>
    </location>
</feature>
<dbReference type="EMBL" id="JACCBU010000001">
    <property type="protein sequence ID" value="NYE69467.1"/>
    <property type="molecule type" value="Genomic_DNA"/>
</dbReference>
<evidence type="ECO:0000256" key="5">
    <source>
        <dbReference type="SAM" id="Phobius"/>
    </source>
</evidence>
<feature type="transmembrane region" description="Helical" evidence="5">
    <location>
        <begin position="338"/>
        <end position="358"/>
    </location>
</feature>
<feature type="domain" description="Major facilitator superfamily (MFS) profile" evidence="6">
    <location>
        <begin position="17"/>
        <end position="392"/>
    </location>
</feature>
<dbReference type="RefSeq" id="WP_179748263.1">
    <property type="nucleotide sequence ID" value="NZ_JACCBU010000001.1"/>
</dbReference>
<evidence type="ECO:0000256" key="2">
    <source>
        <dbReference type="ARBA" id="ARBA00022692"/>
    </source>
</evidence>
<dbReference type="PANTHER" id="PTHR23537">
    <property type="match status" value="1"/>
</dbReference>
<keyword evidence="3 5" id="KW-1133">Transmembrane helix</keyword>
<evidence type="ECO:0000259" key="6">
    <source>
        <dbReference type="PROSITE" id="PS50850"/>
    </source>
</evidence>
<accession>A0A7Y9L9D7</accession>
<dbReference type="GO" id="GO:0022857">
    <property type="term" value="F:transmembrane transporter activity"/>
    <property type="evidence" value="ECO:0007669"/>
    <property type="project" value="InterPro"/>
</dbReference>
<keyword evidence="4 5" id="KW-0472">Membrane</keyword>
<evidence type="ECO:0000256" key="3">
    <source>
        <dbReference type="ARBA" id="ARBA00022989"/>
    </source>
</evidence>
<dbReference type="PROSITE" id="PS50850">
    <property type="entry name" value="MFS"/>
    <property type="match status" value="1"/>
</dbReference>
<reference evidence="7 8" key="1">
    <citation type="submission" date="2020-07" db="EMBL/GenBank/DDBJ databases">
        <title>Sequencing the genomes of 1000 actinobacteria strains.</title>
        <authorList>
            <person name="Klenk H.-P."/>
        </authorList>
    </citation>
    <scope>NUCLEOTIDE SEQUENCE [LARGE SCALE GENOMIC DNA]</scope>
    <source>
        <strain evidence="7 8">DSM 22083</strain>
    </source>
</reference>
<feature type="transmembrane region" description="Helical" evidence="5">
    <location>
        <begin position="59"/>
        <end position="79"/>
    </location>
</feature>
<feature type="transmembrane region" description="Helical" evidence="5">
    <location>
        <begin position="145"/>
        <end position="167"/>
    </location>
</feature>
<feature type="transmembrane region" description="Helical" evidence="5">
    <location>
        <begin position="253"/>
        <end position="273"/>
    </location>
</feature>